<comment type="subcellular location">
    <subcellularLocation>
        <location evidence="1">Secreted</location>
    </subcellularLocation>
</comment>
<proteinExistence type="inferred from homology"/>
<dbReference type="EMBL" id="GGYP01003677">
    <property type="protein sequence ID" value="MDE48448.1"/>
    <property type="molecule type" value="Transcribed_RNA"/>
</dbReference>
<sequence length="244" mass="25555">MASPSPRRINRKQSPTVVGQLATIMPTATVAAAAATIATALLLVLITSPGQLFSPVSALAPAASPARAVTSPATAAAAAPAATSAALKSAKHEPVRVNFTDCGAKNIKEVRIWPCPGDGTVCNINLGTNITVEADFIAKQEASSLSEIIKGIIRGRELQFPEQRADPCKSTISPGCPIKIGKHYQYKAQFEVKAHYPAIPVKVRYALANGNGDVIACVQISARIVDPSPVRSSRTKPKKKTAAR</sequence>
<dbReference type="SUPFAM" id="SSF81296">
    <property type="entry name" value="E set domains"/>
    <property type="match status" value="1"/>
</dbReference>
<accession>A0A6G1SDG6</accession>
<organism evidence="6">
    <name type="scientific">Aceria tosichella</name>
    <name type="common">wheat curl mite</name>
    <dbReference type="NCBI Taxonomy" id="561515"/>
    <lineage>
        <taxon>Eukaryota</taxon>
        <taxon>Metazoa</taxon>
        <taxon>Ecdysozoa</taxon>
        <taxon>Arthropoda</taxon>
        <taxon>Chelicerata</taxon>
        <taxon>Arachnida</taxon>
        <taxon>Acari</taxon>
        <taxon>Acariformes</taxon>
        <taxon>Trombidiformes</taxon>
        <taxon>Prostigmata</taxon>
        <taxon>Eupodina</taxon>
        <taxon>Eriophyoidea</taxon>
        <taxon>Eriophyidae</taxon>
        <taxon>Eriophyinae</taxon>
        <taxon>Aceriini</taxon>
        <taxon>Aceria</taxon>
    </lineage>
</organism>
<dbReference type="AlphaFoldDB" id="A0A6G1SDG6"/>
<comment type="similarity">
    <text evidence="2">Belongs to the NPC2 family.</text>
</comment>
<keyword evidence="4" id="KW-0812">Transmembrane</keyword>
<evidence type="ECO:0000313" key="6">
    <source>
        <dbReference type="EMBL" id="MDE48448.1"/>
    </source>
</evidence>
<keyword evidence="4" id="KW-1133">Transmembrane helix</keyword>
<evidence type="ECO:0000256" key="1">
    <source>
        <dbReference type="ARBA" id="ARBA00004613"/>
    </source>
</evidence>
<feature type="domain" description="MD-2-related lipid-recognition" evidence="5">
    <location>
        <begin position="99"/>
        <end position="222"/>
    </location>
</feature>
<dbReference type="SMART" id="SM00737">
    <property type="entry name" value="ML"/>
    <property type="match status" value="1"/>
</dbReference>
<evidence type="ECO:0000256" key="3">
    <source>
        <dbReference type="ARBA" id="ARBA00022525"/>
    </source>
</evidence>
<protein>
    <submittedName>
        <fullName evidence="6">Epididymal secretory protein E1</fullName>
    </submittedName>
</protein>
<keyword evidence="4" id="KW-0472">Membrane</keyword>
<evidence type="ECO:0000256" key="2">
    <source>
        <dbReference type="ARBA" id="ARBA00006370"/>
    </source>
</evidence>
<dbReference type="FunFam" id="2.60.40.770:FF:000001">
    <property type="entry name" value="NPC intracellular cholesterol transporter 2"/>
    <property type="match status" value="1"/>
</dbReference>
<reference evidence="6" key="1">
    <citation type="submission" date="2018-10" db="EMBL/GenBank/DDBJ databases">
        <title>Transcriptome assembly of Aceria tosichella (Wheat curl mite) Type 2.</title>
        <authorList>
            <person name="Scully E.D."/>
            <person name="Geib S.M."/>
            <person name="Palmer N.A."/>
            <person name="Gupta A.K."/>
            <person name="Sarath G."/>
            <person name="Tatineni S."/>
        </authorList>
    </citation>
    <scope>NUCLEOTIDE SEQUENCE</scope>
    <source>
        <strain evidence="6">LincolnNE</strain>
    </source>
</reference>
<dbReference type="GO" id="GO:0005576">
    <property type="term" value="C:extracellular region"/>
    <property type="evidence" value="ECO:0007669"/>
    <property type="project" value="UniProtKB-SubCell"/>
</dbReference>
<feature type="transmembrane region" description="Helical" evidence="4">
    <location>
        <begin position="21"/>
        <end position="46"/>
    </location>
</feature>
<dbReference type="Gene3D" id="2.60.40.770">
    <property type="match status" value="1"/>
</dbReference>
<gene>
    <name evidence="6" type="primary">NPC2</name>
    <name evidence="6" type="ORF">g.11778</name>
</gene>
<dbReference type="InterPro" id="IPR003172">
    <property type="entry name" value="ML_dom"/>
</dbReference>
<evidence type="ECO:0000256" key="4">
    <source>
        <dbReference type="SAM" id="Phobius"/>
    </source>
</evidence>
<name>A0A6G1SDG6_9ACAR</name>
<keyword evidence="3" id="KW-0964">Secreted</keyword>
<evidence type="ECO:0000259" key="5">
    <source>
        <dbReference type="SMART" id="SM00737"/>
    </source>
</evidence>
<dbReference type="Pfam" id="PF02221">
    <property type="entry name" value="E1_DerP2_DerF2"/>
    <property type="match status" value="1"/>
</dbReference>
<dbReference type="InterPro" id="IPR014756">
    <property type="entry name" value="Ig_E-set"/>
</dbReference>